<reference evidence="4 5" key="1">
    <citation type="submission" date="2019-07" db="EMBL/GenBank/DDBJ databases">
        <title>Genome sequencing of lignin-degrading bacterial isolates.</title>
        <authorList>
            <person name="Gladden J."/>
        </authorList>
    </citation>
    <scope>NUCLEOTIDE SEQUENCE [LARGE SCALE GENOMIC DNA]</scope>
    <source>
        <strain evidence="4 5">J19</strain>
    </source>
</reference>
<dbReference type="Pfam" id="PF02065">
    <property type="entry name" value="Melibiase"/>
    <property type="match status" value="1"/>
</dbReference>
<dbReference type="AlphaFoldDB" id="A0A562E8B5"/>
<dbReference type="GO" id="GO:0004557">
    <property type="term" value="F:alpha-galactosidase activity"/>
    <property type="evidence" value="ECO:0007669"/>
    <property type="project" value="InterPro"/>
</dbReference>
<dbReference type="GO" id="GO:0016052">
    <property type="term" value="P:carbohydrate catabolic process"/>
    <property type="evidence" value="ECO:0007669"/>
    <property type="project" value="InterPro"/>
</dbReference>
<evidence type="ECO:0000256" key="1">
    <source>
        <dbReference type="ARBA" id="ARBA00022801"/>
    </source>
</evidence>
<dbReference type="InterPro" id="IPR013785">
    <property type="entry name" value="Aldolase_TIM"/>
</dbReference>
<dbReference type="SUPFAM" id="SSF51445">
    <property type="entry name" value="(Trans)glycosidases"/>
    <property type="match status" value="1"/>
</dbReference>
<dbReference type="CDD" id="cd14791">
    <property type="entry name" value="GH36"/>
    <property type="match status" value="1"/>
</dbReference>
<dbReference type="PROSITE" id="PS51318">
    <property type="entry name" value="TAT"/>
    <property type="match status" value="1"/>
</dbReference>
<keyword evidence="1" id="KW-0378">Hydrolase</keyword>
<name>A0A562E8B5_9GAMM</name>
<dbReference type="InterPro" id="IPR006311">
    <property type="entry name" value="TAT_signal"/>
</dbReference>
<dbReference type="EMBL" id="VLJS01000001">
    <property type="protein sequence ID" value="TWH17848.1"/>
    <property type="molecule type" value="Genomic_DNA"/>
</dbReference>
<dbReference type="PANTHER" id="PTHR43053">
    <property type="entry name" value="GLYCOSIDASE FAMILY 31"/>
    <property type="match status" value="1"/>
</dbReference>
<organism evidence="4 5">
    <name type="scientific">Pseudoxanthomonas taiwanensis J19</name>
    <dbReference type="NCBI Taxonomy" id="935569"/>
    <lineage>
        <taxon>Bacteria</taxon>
        <taxon>Pseudomonadati</taxon>
        <taxon>Pseudomonadota</taxon>
        <taxon>Gammaproteobacteria</taxon>
        <taxon>Lysobacterales</taxon>
        <taxon>Lysobacteraceae</taxon>
        <taxon>Pseudoxanthomonas</taxon>
    </lineage>
</organism>
<evidence type="ECO:0000313" key="5">
    <source>
        <dbReference type="Proteomes" id="UP000321583"/>
    </source>
</evidence>
<dbReference type="InterPro" id="IPR050985">
    <property type="entry name" value="Alpha-glycosidase_related"/>
</dbReference>
<comment type="caution">
    <text evidence="4">The sequence shown here is derived from an EMBL/GenBank/DDBJ whole genome shotgun (WGS) entry which is preliminary data.</text>
</comment>
<accession>A0A562E8B5</accession>
<keyword evidence="3" id="KW-0732">Signal</keyword>
<evidence type="ECO:0000313" key="4">
    <source>
        <dbReference type="EMBL" id="TWH17848.1"/>
    </source>
</evidence>
<dbReference type="Proteomes" id="UP000321583">
    <property type="component" value="Unassembled WGS sequence"/>
</dbReference>
<sequence length="699" mass="76915">MPPIGRRSVLKLVAGGVAASTLPFAGMPLAQAAARVAAGAGRAVVQDGELAIAFDERLHTRLARRGEFATGWHASEALLVDGQPLADFQFTGQRSEGVRDRRHGSGVRTIVSGRAANGVEKQVEVTFLARYPGLALLQVRYRNTGDAPLEVDGWRNSGYSLEEREGGFWSFSGATHTDRRDWVQPLVEGFDQRNSLDMDSSDYGGGTPVANIWRRDIGLAVGHVEPVPHRLEMPVRRSPNGASIAIQSPHATTLAPGAELATERTFVSLHTGDYFAVLELYRRYMEAEGIAAPEVPASAFAPVWCAWGYERDFTFDQVLGTLPKVKELGFEWVVLDDGWQNNEGDWQLDPKKFPNGDADMRRFVADIKAQGLRPRLWLAPLAADPGSEVLFKHPDWLLLDADGGFQTVTWWNSLTQCPGHQPVVDYYVALVKKIIGDWGFEGLKLDGHHLNGVAACHNPAHNHADPDESCRALPRFWEAIHRAAHEANPEAVVELCPCGTALSFHSLPGTDQFPSSDPLSSWQVRHKGKTFKALAGSRSSYAGDHVELSDNGDDWASSVGIGAVISTKFTWPKDVENPKLTPPPGGLLLAGEREQLWEKWVGLYREHMLPRGEYLGALYDIGFDRPEAHAIRKNGAMYYTFYAPQYQGPVQLRGLGKGRYKVRDLFNGVDLGVVDAKANTLQVSFNRFLFLQATPEVAA</sequence>
<keyword evidence="5" id="KW-1185">Reference proteome</keyword>
<proteinExistence type="predicted"/>
<keyword evidence="2" id="KW-0326">Glycosidase</keyword>
<feature type="chain" id="PRO_5022082026" evidence="3">
    <location>
        <begin position="26"/>
        <end position="699"/>
    </location>
</feature>
<dbReference type="Gene3D" id="3.20.20.70">
    <property type="entry name" value="Aldolase class I"/>
    <property type="match status" value="1"/>
</dbReference>
<evidence type="ECO:0000256" key="3">
    <source>
        <dbReference type="SAM" id="SignalP"/>
    </source>
</evidence>
<feature type="signal peptide" evidence="3">
    <location>
        <begin position="1"/>
        <end position="25"/>
    </location>
</feature>
<gene>
    <name evidence="4" type="ORF">L613_000100000710</name>
</gene>
<dbReference type="RefSeq" id="WP_028914452.1">
    <property type="nucleotide sequence ID" value="NZ_VLJS01000001.1"/>
</dbReference>
<evidence type="ECO:0000256" key="2">
    <source>
        <dbReference type="ARBA" id="ARBA00023295"/>
    </source>
</evidence>
<protein>
    <submittedName>
        <fullName evidence="4">Alpha-galactosidase</fullName>
    </submittedName>
</protein>
<dbReference type="PANTHER" id="PTHR43053:SF3">
    <property type="entry name" value="ALPHA-GALACTOSIDASE C-RELATED"/>
    <property type="match status" value="1"/>
</dbReference>
<dbReference type="InterPro" id="IPR002252">
    <property type="entry name" value="Glyco_hydro_36"/>
</dbReference>
<dbReference type="InterPro" id="IPR017853">
    <property type="entry name" value="GH"/>
</dbReference>